<dbReference type="InterPro" id="IPR011257">
    <property type="entry name" value="DNA_glycosylase"/>
</dbReference>
<comment type="subcellular location">
    <subcellularLocation>
        <location evidence="8">Nucleus</location>
    </subcellularLocation>
    <subcellularLocation>
        <location evidence="8">Mitochondrion</location>
    </subcellularLocation>
</comment>
<keyword evidence="4 8" id="KW-0234">DNA repair</keyword>
<evidence type="ECO:0000259" key="10">
    <source>
        <dbReference type="SMART" id="SM00478"/>
    </source>
</evidence>
<dbReference type="HAMAP" id="MF_03183">
    <property type="entry name" value="Endonuclease_III_Nth"/>
    <property type="match status" value="1"/>
</dbReference>
<dbReference type="Proteomes" id="UP000814176">
    <property type="component" value="Unassembled WGS sequence"/>
</dbReference>
<keyword evidence="8" id="KW-0496">Mitochondrion</keyword>
<keyword evidence="3 8" id="KW-0378">Hydrolase</keyword>
<evidence type="ECO:0000256" key="5">
    <source>
        <dbReference type="ARBA" id="ARBA00023239"/>
    </source>
</evidence>
<dbReference type="Gene3D" id="1.10.1670.10">
    <property type="entry name" value="Helix-hairpin-Helix base-excision DNA repair enzymes (C-terminal)"/>
    <property type="match status" value="1"/>
</dbReference>
<evidence type="ECO:0000313" key="12">
    <source>
        <dbReference type="Proteomes" id="UP000814176"/>
    </source>
</evidence>
<keyword evidence="12" id="KW-1185">Reference proteome</keyword>
<keyword evidence="6 8" id="KW-0326">Glycosidase</keyword>
<feature type="region of interest" description="Disordered" evidence="9">
    <location>
        <begin position="1"/>
        <end position="115"/>
    </location>
</feature>
<dbReference type="EC" id="3.2.2.-" evidence="8"/>
<keyword evidence="8" id="KW-0539">Nucleus</keyword>
<reference evidence="11 12" key="1">
    <citation type="journal article" date="2021" name="Environ. Microbiol.">
        <title>Gene family expansions and transcriptome signatures uncover fungal adaptations to wood decay.</title>
        <authorList>
            <person name="Hage H."/>
            <person name="Miyauchi S."/>
            <person name="Viragh M."/>
            <person name="Drula E."/>
            <person name="Min B."/>
            <person name="Chaduli D."/>
            <person name="Navarro D."/>
            <person name="Favel A."/>
            <person name="Norest M."/>
            <person name="Lesage-Meessen L."/>
            <person name="Balint B."/>
            <person name="Merenyi Z."/>
            <person name="de Eugenio L."/>
            <person name="Morin E."/>
            <person name="Martinez A.T."/>
            <person name="Baldrian P."/>
            <person name="Stursova M."/>
            <person name="Martinez M.J."/>
            <person name="Novotny C."/>
            <person name="Magnuson J.K."/>
            <person name="Spatafora J.W."/>
            <person name="Maurice S."/>
            <person name="Pangilinan J."/>
            <person name="Andreopoulos W."/>
            <person name="LaButti K."/>
            <person name="Hundley H."/>
            <person name="Na H."/>
            <person name="Kuo A."/>
            <person name="Barry K."/>
            <person name="Lipzen A."/>
            <person name="Henrissat B."/>
            <person name="Riley R."/>
            <person name="Ahrendt S."/>
            <person name="Nagy L.G."/>
            <person name="Grigoriev I.V."/>
            <person name="Martin F."/>
            <person name="Rosso M.N."/>
        </authorList>
    </citation>
    <scope>NUCLEOTIDE SEQUENCE [LARGE SCALE GENOMIC DNA]</scope>
    <source>
        <strain evidence="11 12">CIRM-BRFM 1785</strain>
    </source>
</reference>
<feature type="compositionally biased region" description="Low complexity" evidence="9">
    <location>
        <begin position="81"/>
        <end position="94"/>
    </location>
</feature>
<keyword evidence="5 8" id="KW-0456">Lyase</keyword>
<comment type="catalytic activity">
    <reaction evidence="7 8">
        <text>2'-deoxyribonucleotide-(2'-deoxyribose 5'-phosphate)-2'-deoxyribonucleotide-DNA = a 3'-end 2'-deoxyribonucleotide-(2,3-dehydro-2,3-deoxyribose 5'-phosphate)-DNA + a 5'-end 5'-phospho-2'-deoxyribonucleoside-DNA + H(+)</text>
        <dbReference type="Rhea" id="RHEA:66592"/>
        <dbReference type="Rhea" id="RHEA-COMP:13180"/>
        <dbReference type="Rhea" id="RHEA-COMP:16897"/>
        <dbReference type="Rhea" id="RHEA-COMP:17067"/>
        <dbReference type="ChEBI" id="CHEBI:15378"/>
        <dbReference type="ChEBI" id="CHEBI:136412"/>
        <dbReference type="ChEBI" id="CHEBI:157695"/>
        <dbReference type="ChEBI" id="CHEBI:167181"/>
        <dbReference type="EC" id="4.2.99.18"/>
    </reaction>
</comment>
<organism evidence="11 12">
    <name type="scientific">Rhodofomes roseus</name>
    <dbReference type="NCBI Taxonomy" id="34475"/>
    <lineage>
        <taxon>Eukaryota</taxon>
        <taxon>Fungi</taxon>
        <taxon>Dikarya</taxon>
        <taxon>Basidiomycota</taxon>
        <taxon>Agaricomycotina</taxon>
        <taxon>Agaricomycetes</taxon>
        <taxon>Polyporales</taxon>
        <taxon>Rhodofomes</taxon>
    </lineage>
</organism>
<proteinExistence type="inferred from homology"/>
<feature type="domain" description="HhH-GPD" evidence="10">
    <location>
        <begin position="172"/>
        <end position="325"/>
    </location>
</feature>
<dbReference type="CDD" id="cd00056">
    <property type="entry name" value="ENDO3c"/>
    <property type="match status" value="1"/>
</dbReference>
<evidence type="ECO:0000256" key="1">
    <source>
        <dbReference type="ARBA" id="ARBA00008343"/>
    </source>
</evidence>
<feature type="compositionally biased region" description="Basic residues" evidence="9">
    <location>
        <begin position="1"/>
        <end position="10"/>
    </location>
</feature>
<dbReference type="SMART" id="SM00478">
    <property type="entry name" value="ENDO3c"/>
    <property type="match status" value="1"/>
</dbReference>
<dbReference type="GeneID" id="72003030"/>
<dbReference type="PANTHER" id="PTHR43286:SF1">
    <property type="entry name" value="ENDONUCLEASE III-LIKE PROTEIN 1"/>
    <property type="match status" value="1"/>
</dbReference>
<keyword evidence="2 8" id="KW-0227">DNA damage</keyword>
<accession>A0ABQ8KTR2</accession>
<evidence type="ECO:0000256" key="4">
    <source>
        <dbReference type="ARBA" id="ARBA00023204"/>
    </source>
</evidence>
<dbReference type="EC" id="4.2.99.18" evidence="8"/>
<comment type="similarity">
    <text evidence="1 8">Belongs to the Nth/MutY family.</text>
</comment>
<evidence type="ECO:0000256" key="3">
    <source>
        <dbReference type="ARBA" id="ARBA00022801"/>
    </source>
</evidence>
<feature type="compositionally biased region" description="Polar residues" evidence="9">
    <location>
        <begin position="15"/>
        <end position="26"/>
    </location>
</feature>
<dbReference type="InterPro" id="IPR003265">
    <property type="entry name" value="HhH-GPD_domain"/>
</dbReference>
<comment type="function">
    <text evidence="8">Bifunctional DNA N-glycosylase with associated apurinic/apyrimidinic (AP) lyase function that catalyzes the first step in base excision repair (BER), the primary repair pathway for the repair of oxidative DNA damage. The DNA N-glycosylase activity releases the damaged DNA base from DNA by cleaving the N-glycosidic bond, leaving an AP site. The AP lyase activity cleaves the phosphodiester bond 3' to the AP site by a beta-elimination. Primarily recognizes and repairs oxidative base damage of pyrimidines.</text>
</comment>
<comment type="caution">
    <text evidence="8">Lacks conserved residue(s) required for the propagation of feature annotation.</text>
</comment>
<dbReference type="InterPro" id="IPR030841">
    <property type="entry name" value="NTH1"/>
</dbReference>
<evidence type="ECO:0000256" key="9">
    <source>
        <dbReference type="SAM" id="MobiDB-lite"/>
    </source>
</evidence>
<evidence type="ECO:0000313" key="11">
    <source>
        <dbReference type="EMBL" id="KAH9842465.1"/>
    </source>
</evidence>
<dbReference type="PROSITE" id="PS01155">
    <property type="entry name" value="ENDONUCLEASE_III_2"/>
    <property type="match status" value="1"/>
</dbReference>
<evidence type="ECO:0000256" key="7">
    <source>
        <dbReference type="ARBA" id="ARBA00044632"/>
    </source>
</evidence>
<dbReference type="SUPFAM" id="SSF48150">
    <property type="entry name" value="DNA-glycosylase"/>
    <property type="match status" value="1"/>
</dbReference>
<dbReference type="InterPro" id="IPR004036">
    <property type="entry name" value="Endonuclease-III-like_CS2"/>
</dbReference>
<dbReference type="Gene3D" id="1.10.340.30">
    <property type="entry name" value="Hypothetical protein, domain 2"/>
    <property type="match status" value="1"/>
</dbReference>
<dbReference type="InterPro" id="IPR023170">
    <property type="entry name" value="HhH_base_excis_C"/>
</dbReference>
<evidence type="ECO:0000256" key="6">
    <source>
        <dbReference type="ARBA" id="ARBA00023295"/>
    </source>
</evidence>
<protein>
    <recommendedName>
        <fullName evidence="8">Endonuclease III homolog</fullName>
        <ecNumber evidence="8">3.2.2.-</ecNumber>
        <ecNumber evidence="8">4.2.99.18</ecNumber>
    </recommendedName>
    <alternativeName>
        <fullName evidence="8">Bifunctional DNA N-glycosylase/DNA-(apurinic or apyrimidinic site) lyase</fullName>
        <shortName evidence="8">DNA glycosylase/AP lyase</shortName>
    </alternativeName>
</protein>
<comment type="caution">
    <text evidence="11">The sequence shown here is derived from an EMBL/GenBank/DDBJ whole genome shotgun (WGS) entry which is preliminary data.</text>
</comment>
<dbReference type="Pfam" id="PF00730">
    <property type="entry name" value="HhH-GPD"/>
    <property type="match status" value="1"/>
</dbReference>
<gene>
    <name evidence="8" type="primary">NTH1</name>
    <name evidence="11" type="ORF">C8Q71DRAFT_732966</name>
</gene>
<dbReference type="PANTHER" id="PTHR43286">
    <property type="entry name" value="ENDONUCLEASE III-LIKE PROTEIN 1"/>
    <property type="match status" value="1"/>
</dbReference>
<dbReference type="RefSeq" id="XP_047783512.1">
    <property type="nucleotide sequence ID" value="XM_047922298.1"/>
</dbReference>
<dbReference type="Pfam" id="PF00633">
    <property type="entry name" value="HHH"/>
    <property type="match status" value="1"/>
</dbReference>
<evidence type="ECO:0000256" key="8">
    <source>
        <dbReference type="HAMAP-Rule" id="MF_03183"/>
    </source>
</evidence>
<evidence type="ECO:0000256" key="2">
    <source>
        <dbReference type="ARBA" id="ARBA00022763"/>
    </source>
</evidence>
<name>A0ABQ8KTR2_9APHY</name>
<dbReference type="EMBL" id="JADCUA010000002">
    <property type="protein sequence ID" value="KAH9842465.1"/>
    <property type="molecule type" value="Genomic_DNA"/>
</dbReference>
<sequence length="382" mass="41314">MSMLRPRKRSPPPETSLTSRTSSYHSAVTLFELPTSHETPKGTEALCSSRRSKRLRTEAPSVVGDDSVEDAAATKQESNEAGAGAILSSSSGPSKSRRTARDASSPRKRSRAIPRDLGLITSPARWREVYVKIQEMRSGVVAPVDTMGAGAAQLGETIPKNQRFATLVSLMLSSQTKDEVTSAAVRKLREAVGGSLSVDAVLATNDDAVSEAICKVGFWRRKTDYIKRTARRLQDEYDGDIPKTVDELCSLPGVGPKVAIIALHVGWKINAGVGVDVHVHRVTNRLGWHDRPTKTPEETRSNLEGWLPEDLRPTFTKLFVGFGQTICLPVRPRCESCGLNDGLCPTGSTAMSRLEGSGAAMKGESSPGPLLNVEVQEEVDVR</sequence>
<dbReference type="InterPro" id="IPR000445">
    <property type="entry name" value="HhH_motif"/>
</dbReference>